<accession>A0ACC0GP09</accession>
<organism evidence="1 2">
    <name type="scientific">Camellia lanceoleosa</name>
    <dbReference type="NCBI Taxonomy" id="1840588"/>
    <lineage>
        <taxon>Eukaryota</taxon>
        <taxon>Viridiplantae</taxon>
        <taxon>Streptophyta</taxon>
        <taxon>Embryophyta</taxon>
        <taxon>Tracheophyta</taxon>
        <taxon>Spermatophyta</taxon>
        <taxon>Magnoliopsida</taxon>
        <taxon>eudicotyledons</taxon>
        <taxon>Gunneridae</taxon>
        <taxon>Pentapetalae</taxon>
        <taxon>asterids</taxon>
        <taxon>Ericales</taxon>
        <taxon>Theaceae</taxon>
        <taxon>Camellia</taxon>
    </lineage>
</organism>
<sequence length="115" mass="13124">MYQPKRIQKSTWDSSKEESCRRRGSGSPARSRLQRTYSIRCREPLDYGHNGEINGWSYPLDFLHSNADDDTSAMRSQDQGNTNGAEKFYVGGSDNALECLDYKQLAENHTICPEK</sequence>
<reference evidence="1 2" key="1">
    <citation type="journal article" date="2022" name="Plant J.">
        <title>Chromosome-level genome of Camellia lanceoleosa provides a valuable resource for understanding genome evolution and self-incompatibility.</title>
        <authorList>
            <person name="Gong W."/>
            <person name="Xiao S."/>
            <person name="Wang L."/>
            <person name="Liao Z."/>
            <person name="Chang Y."/>
            <person name="Mo W."/>
            <person name="Hu G."/>
            <person name="Li W."/>
            <person name="Zhao G."/>
            <person name="Zhu H."/>
            <person name="Hu X."/>
            <person name="Ji K."/>
            <person name="Xiang X."/>
            <person name="Song Q."/>
            <person name="Yuan D."/>
            <person name="Jin S."/>
            <person name="Zhang L."/>
        </authorList>
    </citation>
    <scope>NUCLEOTIDE SEQUENCE [LARGE SCALE GENOMIC DNA]</scope>
    <source>
        <strain evidence="1">SQ_2022a</strain>
    </source>
</reference>
<protein>
    <submittedName>
        <fullName evidence="1">Uncharacterized protein</fullName>
    </submittedName>
</protein>
<evidence type="ECO:0000313" key="1">
    <source>
        <dbReference type="EMBL" id="KAI8002957.1"/>
    </source>
</evidence>
<comment type="caution">
    <text evidence="1">The sequence shown here is derived from an EMBL/GenBank/DDBJ whole genome shotgun (WGS) entry which is preliminary data.</text>
</comment>
<gene>
    <name evidence="1" type="ORF">LOK49_LG08G02330</name>
</gene>
<dbReference type="EMBL" id="CM045766">
    <property type="protein sequence ID" value="KAI8002957.1"/>
    <property type="molecule type" value="Genomic_DNA"/>
</dbReference>
<proteinExistence type="predicted"/>
<name>A0ACC0GP09_9ERIC</name>
<dbReference type="Proteomes" id="UP001060215">
    <property type="component" value="Chromosome 9"/>
</dbReference>
<evidence type="ECO:0000313" key="2">
    <source>
        <dbReference type="Proteomes" id="UP001060215"/>
    </source>
</evidence>
<keyword evidence="2" id="KW-1185">Reference proteome</keyword>